<dbReference type="PANTHER" id="PTHR43610:SF1">
    <property type="entry name" value="N-ACETYLTRANSFERASE DOMAIN-CONTAINING PROTEIN"/>
    <property type="match status" value="1"/>
</dbReference>
<dbReference type="InterPro" id="IPR000182">
    <property type="entry name" value="GNAT_dom"/>
</dbReference>
<reference evidence="2 3" key="1">
    <citation type="submission" date="2019-04" db="EMBL/GenBank/DDBJ databases">
        <authorList>
            <person name="Jiang L."/>
        </authorList>
    </citation>
    <scope>NUCLEOTIDE SEQUENCE [LARGE SCALE GENOMIC DNA]</scope>
    <source>
        <strain evidence="2 3">YIM 131861</strain>
    </source>
</reference>
<evidence type="ECO:0000313" key="2">
    <source>
        <dbReference type="EMBL" id="THG34157.1"/>
    </source>
</evidence>
<feature type="domain" description="N-acetyltransferase" evidence="1">
    <location>
        <begin position="16"/>
        <end position="161"/>
    </location>
</feature>
<proteinExistence type="predicted"/>
<dbReference type="SUPFAM" id="SSF55729">
    <property type="entry name" value="Acyl-CoA N-acyltransferases (Nat)"/>
    <property type="match status" value="1"/>
</dbReference>
<dbReference type="RefSeq" id="WP_136424430.1">
    <property type="nucleotide sequence ID" value="NZ_OZ241748.1"/>
</dbReference>
<dbReference type="GO" id="GO:0016747">
    <property type="term" value="F:acyltransferase activity, transferring groups other than amino-acyl groups"/>
    <property type="evidence" value="ECO:0007669"/>
    <property type="project" value="InterPro"/>
</dbReference>
<dbReference type="EMBL" id="SSSN01000006">
    <property type="protein sequence ID" value="THG34157.1"/>
    <property type="molecule type" value="Genomic_DNA"/>
</dbReference>
<dbReference type="Pfam" id="PF13302">
    <property type="entry name" value="Acetyltransf_3"/>
    <property type="match status" value="1"/>
</dbReference>
<sequence>MPAVQPPTTPLVGRHVRLEPLTRAMLPELYPALAHPEVFAGGFGGGSGGYRADLAGFLDWANHGYHFDSAYTQPYAVRLVGGDHDGLLVGSSTIGDVEVHNEAAHIGWTSYDPRVWGSAVNPETKLLLLGRLFDSGFGRVKIQADAINTRSRAAIERLGAQFEGILRRRIRRADGSWRDTAVYSVIVEEWPAVRAGLQTRLVAFGGEPVQLRERSGWRAAADRAADAAAASGQ</sequence>
<organism evidence="2 3">
    <name type="scientific">Orlajensenia flava</name>
    <dbReference type="NCBI Taxonomy" id="2565934"/>
    <lineage>
        <taxon>Bacteria</taxon>
        <taxon>Bacillati</taxon>
        <taxon>Actinomycetota</taxon>
        <taxon>Actinomycetes</taxon>
        <taxon>Micrococcales</taxon>
        <taxon>Microbacteriaceae</taxon>
        <taxon>Orlajensenia</taxon>
    </lineage>
</organism>
<keyword evidence="3" id="KW-1185">Reference proteome</keyword>
<dbReference type="InterPro" id="IPR016181">
    <property type="entry name" value="Acyl_CoA_acyltransferase"/>
</dbReference>
<dbReference type="PANTHER" id="PTHR43610">
    <property type="entry name" value="BLL6696 PROTEIN"/>
    <property type="match status" value="1"/>
</dbReference>
<evidence type="ECO:0000259" key="1">
    <source>
        <dbReference type="Pfam" id="PF13302"/>
    </source>
</evidence>
<keyword evidence="2" id="KW-0808">Transferase</keyword>
<name>A0A4V3WU13_9MICO</name>
<dbReference type="Gene3D" id="3.40.630.30">
    <property type="match status" value="1"/>
</dbReference>
<evidence type="ECO:0000313" key="3">
    <source>
        <dbReference type="Proteomes" id="UP000307380"/>
    </source>
</evidence>
<gene>
    <name evidence="2" type="ORF">E6C70_10095</name>
</gene>
<dbReference type="AlphaFoldDB" id="A0A4V3WU13"/>
<accession>A0A4V3WU13</accession>
<dbReference type="OrthoDB" id="9795199at2"/>
<comment type="caution">
    <text evidence="2">The sequence shown here is derived from an EMBL/GenBank/DDBJ whole genome shotgun (WGS) entry which is preliminary data.</text>
</comment>
<protein>
    <submittedName>
        <fullName evidence="2">GNAT family N-acetyltransferase</fullName>
    </submittedName>
</protein>
<dbReference type="Proteomes" id="UP000307380">
    <property type="component" value="Unassembled WGS sequence"/>
</dbReference>